<feature type="region of interest" description="Disordered" evidence="1">
    <location>
        <begin position="27"/>
        <end position="52"/>
    </location>
</feature>
<keyword evidence="3" id="KW-1185">Reference proteome</keyword>
<evidence type="ECO:0000313" key="2">
    <source>
        <dbReference type="EMBL" id="PON76212.1"/>
    </source>
</evidence>
<evidence type="ECO:0000313" key="3">
    <source>
        <dbReference type="Proteomes" id="UP000237105"/>
    </source>
</evidence>
<gene>
    <name evidence="2" type="ORF">PanWU01x14_036300</name>
</gene>
<accession>A0A2P5DSF9</accession>
<dbReference type="EMBL" id="JXTB01000019">
    <property type="protein sequence ID" value="PON76212.1"/>
    <property type="molecule type" value="Genomic_DNA"/>
</dbReference>
<dbReference type="AlphaFoldDB" id="A0A2P5DSF9"/>
<name>A0A2P5DSF9_PARAD</name>
<reference evidence="3" key="1">
    <citation type="submission" date="2016-06" db="EMBL/GenBank/DDBJ databases">
        <title>Parallel loss of symbiosis genes in relatives of nitrogen-fixing non-legume Parasponia.</title>
        <authorList>
            <person name="Van Velzen R."/>
            <person name="Holmer R."/>
            <person name="Bu F."/>
            <person name="Rutten L."/>
            <person name="Van Zeijl A."/>
            <person name="Liu W."/>
            <person name="Santuari L."/>
            <person name="Cao Q."/>
            <person name="Sharma T."/>
            <person name="Shen D."/>
            <person name="Roswanjaya Y."/>
            <person name="Wardhani T."/>
            <person name="Kalhor M.S."/>
            <person name="Jansen J."/>
            <person name="Van den Hoogen J."/>
            <person name="Gungor B."/>
            <person name="Hartog M."/>
            <person name="Hontelez J."/>
            <person name="Verver J."/>
            <person name="Yang W.-C."/>
            <person name="Schijlen E."/>
            <person name="Repin R."/>
            <person name="Schilthuizen M."/>
            <person name="Schranz E."/>
            <person name="Heidstra R."/>
            <person name="Miyata K."/>
            <person name="Fedorova E."/>
            <person name="Kohlen W."/>
            <person name="Bisseling T."/>
            <person name="Smit S."/>
            <person name="Geurts R."/>
        </authorList>
    </citation>
    <scope>NUCLEOTIDE SEQUENCE [LARGE SCALE GENOMIC DNA]</scope>
    <source>
        <strain evidence="3">cv. WU1-14</strain>
    </source>
</reference>
<protein>
    <submittedName>
        <fullName evidence="2">Uncharacterized protein</fullName>
    </submittedName>
</protein>
<feature type="compositionally biased region" description="Polar residues" evidence="1">
    <location>
        <begin position="27"/>
        <end position="46"/>
    </location>
</feature>
<evidence type="ECO:0000256" key="1">
    <source>
        <dbReference type="SAM" id="MobiDB-lite"/>
    </source>
</evidence>
<comment type="caution">
    <text evidence="2">The sequence shown here is derived from an EMBL/GenBank/DDBJ whole genome shotgun (WGS) entry which is preliminary data.</text>
</comment>
<dbReference type="Proteomes" id="UP000237105">
    <property type="component" value="Unassembled WGS sequence"/>
</dbReference>
<organism evidence="2 3">
    <name type="scientific">Parasponia andersonii</name>
    <name type="common">Sponia andersonii</name>
    <dbReference type="NCBI Taxonomy" id="3476"/>
    <lineage>
        <taxon>Eukaryota</taxon>
        <taxon>Viridiplantae</taxon>
        <taxon>Streptophyta</taxon>
        <taxon>Embryophyta</taxon>
        <taxon>Tracheophyta</taxon>
        <taxon>Spermatophyta</taxon>
        <taxon>Magnoliopsida</taxon>
        <taxon>eudicotyledons</taxon>
        <taxon>Gunneridae</taxon>
        <taxon>Pentapetalae</taxon>
        <taxon>rosids</taxon>
        <taxon>fabids</taxon>
        <taxon>Rosales</taxon>
        <taxon>Cannabaceae</taxon>
        <taxon>Parasponia</taxon>
    </lineage>
</organism>
<sequence length="180" mass="20995">MTACPMLSFPSQRAPSLRIDLINKNQSRLSTSPPNLDQSSKSNGSDHITHKPLSYSERPEYTLSKEPFYVMRLTRKRRVLNYAALYEQRKRRNLNEETITQPSKSTVKGARICSFFLLEFLCLHSASLFCLFLEKISPRFRFSDLFGLQFLQLQRFDRKALIFVCWSPIFASLSREVMDL</sequence>
<proteinExistence type="predicted"/>